<feature type="signal peptide" evidence="1">
    <location>
        <begin position="1"/>
        <end position="19"/>
    </location>
</feature>
<dbReference type="InterPro" id="IPR019509">
    <property type="entry name" value="Carboxypeptidase_inhibitor_I68"/>
</dbReference>
<dbReference type="Pfam" id="PF10468">
    <property type="entry name" value="Inhibitor_I68"/>
    <property type="match status" value="1"/>
</dbReference>
<accession>A0A131YTG0</accession>
<reference evidence="2" key="1">
    <citation type="journal article" date="2016" name="Ticks Tick Borne Dis.">
        <title>De novo assembly and annotation of the salivary gland transcriptome of Rhipicephalus appendiculatus male and female ticks during blood feeding.</title>
        <authorList>
            <person name="de Castro M.H."/>
            <person name="de Klerk D."/>
            <person name="Pienaar R."/>
            <person name="Latif A.A."/>
            <person name="Rees D.J."/>
            <person name="Mans B.J."/>
        </authorList>
    </citation>
    <scope>NUCLEOTIDE SEQUENCE</scope>
    <source>
        <tissue evidence="2">Salivary glands</tissue>
    </source>
</reference>
<dbReference type="Gene3D" id="2.20.20.10">
    <property type="entry name" value="Anthopleurin-A"/>
    <property type="match status" value="1"/>
</dbReference>
<dbReference type="InterPro" id="IPR023355">
    <property type="entry name" value="Myo_ane_neurotoxin_sf"/>
</dbReference>
<organism evidence="2">
    <name type="scientific">Rhipicephalus appendiculatus</name>
    <name type="common">Brown ear tick</name>
    <dbReference type="NCBI Taxonomy" id="34631"/>
    <lineage>
        <taxon>Eukaryota</taxon>
        <taxon>Metazoa</taxon>
        <taxon>Ecdysozoa</taxon>
        <taxon>Arthropoda</taxon>
        <taxon>Chelicerata</taxon>
        <taxon>Arachnida</taxon>
        <taxon>Acari</taxon>
        <taxon>Parasitiformes</taxon>
        <taxon>Ixodida</taxon>
        <taxon>Ixodoidea</taxon>
        <taxon>Ixodidae</taxon>
        <taxon>Rhipicephalinae</taxon>
        <taxon>Rhipicephalus</taxon>
        <taxon>Rhipicephalus</taxon>
    </lineage>
</organism>
<proteinExistence type="predicted"/>
<dbReference type="GO" id="GO:0008191">
    <property type="term" value="F:metalloendopeptidase inhibitor activity"/>
    <property type="evidence" value="ECO:0007669"/>
    <property type="project" value="InterPro"/>
</dbReference>
<dbReference type="EMBL" id="GEDV01006044">
    <property type="protein sequence ID" value="JAP82513.1"/>
    <property type="molecule type" value="Transcribed_RNA"/>
</dbReference>
<evidence type="ECO:0000256" key="1">
    <source>
        <dbReference type="SAM" id="SignalP"/>
    </source>
</evidence>
<feature type="chain" id="PRO_5007286066" evidence="1">
    <location>
        <begin position="20"/>
        <end position="136"/>
    </location>
</feature>
<protein>
    <submittedName>
        <fullName evidence="2">Carboxypeptidase inhibitor</fullName>
    </submittedName>
</protein>
<evidence type="ECO:0000313" key="2">
    <source>
        <dbReference type="EMBL" id="JAP82513.1"/>
    </source>
</evidence>
<sequence>MKCVLPLVIICFLLVIADSDKQCKHRSIPCLARSDCKLLGGKSQGDCFHGVCCKKPDIRRKQCKAPGTFCMAAQHCEYLKGKKRGKCNRGICCKTEKERNCTLYGGECQPKNITCSTLKNASKSCGKDQKCCVWLN</sequence>
<dbReference type="SUPFAM" id="SSF57392">
    <property type="entry name" value="Defensin-like"/>
    <property type="match status" value="1"/>
</dbReference>
<name>A0A131YTG0_RHIAP</name>
<dbReference type="AlphaFoldDB" id="A0A131YTG0"/>
<keyword evidence="1" id="KW-0732">Signal</keyword>